<dbReference type="AlphaFoldDB" id="A0A9X2FB05"/>
<dbReference type="InterPro" id="IPR011037">
    <property type="entry name" value="Pyrv_Knase-like_insert_dom_sf"/>
</dbReference>
<evidence type="ECO:0000313" key="2">
    <source>
        <dbReference type="EMBL" id="MCO6043024.1"/>
    </source>
</evidence>
<dbReference type="InterPro" id="IPR052353">
    <property type="entry name" value="Benzoxazolinone_Detox_Enz"/>
</dbReference>
<dbReference type="PROSITE" id="PS51340">
    <property type="entry name" value="MOSC"/>
    <property type="match status" value="1"/>
</dbReference>
<reference evidence="2" key="1">
    <citation type="submission" date="2022-06" db="EMBL/GenBank/DDBJ databases">
        <title>Aeoliella straminimaris, a novel planctomycete from sediments.</title>
        <authorList>
            <person name="Vitorino I.R."/>
            <person name="Lage O.M."/>
        </authorList>
    </citation>
    <scope>NUCLEOTIDE SEQUENCE</scope>
    <source>
        <strain evidence="2">ICT_H6.2</strain>
    </source>
</reference>
<keyword evidence="3" id="KW-1185">Reference proteome</keyword>
<dbReference type="Pfam" id="PF03473">
    <property type="entry name" value="MOSC"/>
    <property type="match status" value="1"/>
</dbReference>
<dbReference type="Proteomes" id="UP001155241">
    <property type="component" value="Unassembled WGS sequence"/>
</dbReference>
<dbReference type="InterPro" id="IPR005302">
    <property type="entry name" value="MoCF_Sase_C"/>
</dbReference>
<dbReference type="PANTHER" id="PTHR30212">
    <property type="entry name" value="PROTEIN YIIM"/>
    <property type="match status" value="1"/>
</dbReference>
<dbReference type="RefSeq" id="WP_252851124.1">
    <property type="nucleotide sequence ID" value="NZ_JAMXLR010000016.1"/>
</dbReference>
<dbReference type="PANTHER" id="PTHR30212:SF2">
    <property type="entry name" value="PROTEIN YIIM"/>
    <property type="match status" value="1"/>
</dbReference>
<comment type="caution">
    <text evidence="2">The sequence shown here is derived from an EMBL/GenBank/DDBJ whole genome shotgun (WGS) entry which is preliminary data.</text>
</comment>
<dbReference type="Gene3D" id="2.40.33.20">
    <property type="entry name" value="PK beta-barrel domain-like"/>
    <property type="match status" value="1"/>
</dbReference>
<dbReference type="GO" id="GO:0003824">
    <property type="term" value="F:catalytic activity"/>
    <property type="evidence" value="ECO:0007669"/>
    <property type="project" value="InterPro"/>
</dbReference>
<sequence>MQLLSINVGWPQLVQYQGRTITTAIFKLPVEGQVEVTEMGLAGDEQADKSVHGGVDKAVYAYDTQDYQWWQQELDGRELAPGEFGENLTVQGLPSDQVCIGDRYRIGTVLLEVTQPRQPCAKLGVRMQMPSIVKQFHQAGRPGFYLRVLESGTLTAGDSIERVERPEHTLSIPEIYRLRFHSSASTAEVTRAANLTRLSESWRDDFCNLLESR</sequence>
<evidence type="ECO:0000313" key="3">
    <source>
        <dbReference type="Proteomes" id="UP001155241"/>
    </source>
</evidence>
<dbReference type="SUPFAM" id="SSF50800">
    <property type="entry name" value="PK beta-barrel domain-like"/>
    <property type="match status" value="1"/>
</dbReference>
<accession>A0A9X2FB05</accession>
<dbReference type="EMBL" id="JAMXLR010000016">
    <property type="protein sequence ID" value="MCO6043024.1"/>
    <property type="molecule type" value="Genomic_DNA"/>
</dbReference>
<organism evidence="2 3">
    <name type="scientific">Aeoliella straminimaris</name>
    <dbReference type="NCBI Taxonomy" id="2954799"/>
    <lineage>
        <taxon>Bacteria</taxon>
        <taxon>Pseudomonadati</taxon>
        <taxon>Planctomycetota</taxon>
        <taxon>Planctomycetia</taxon>
        <taxon>Pirellulales</taxon>
        <taxon>Lacipirellulaceae</taxon>
        <taxon>Aeoliella</taxon>
    </lineage>
</organism>
<dbReference type="GO" id="GO:0030170">
    <property type="term" value="F:pyridoxal phosphate binding"/>
    <property type="evidence" value="ECO:0007669"/>
    <property type="project" value="InterPro"/>
</dbReference>
<feature type="domain" description="MOSC" evidence="1">
    <location>
        <begin position="28"/>
        <end position="163"/>
    </location>
</feature>
<name>A0A9X2FB05_9BACT</name>
<evidence type="ECO:0000259" key="1">
    <source>
        <dbReference type="PROSITE" id="PS51340"/>
    </source>
</evidence>
<dbReference type="GO" id="GO:0030151">
    <property type="term" value="F:molybdenum ion binding"/>
    <property type="evidence" value="ECO:0007669"/>
    <property type="project" value="InterPro"/>
</dbReference>
<gene>
    <name evidence="2" type="ORF">NG895_03815</name>
</gene>
<proteinExistence type="predicted"/>
<protein>
    <submittedName>
        <fullName evidence="2">MOSC domain-containing protein</fullName>
    </submittedName>
</protein>